<organism evidence="1 2">
    <name type="scientific">Histidinibacterium lentulum</name>
    <dbReference type="NCBI Taxonomy" id="2480588"/>
    <lineage>
        <taxon>Bacteria</taxon>
        <taxon>Pseudomonadati</taxon>
        <taxon>Pseudomonadota</taxon>
        <taxon>Alphaproteobacteria</taxon>
        <taxon>Rhodobacterales</taxon>
        <taxon>Paracoccaceae</taxon>
        <taxon>Histidinibacterium</taxon>
    </lineage>
</organism>
<keyword evidence="2" id="KW-1185">Reference proteome</keyword>
<dbReference type="RefSeq" id="WP_123643082.1">
    <property type="nucleotide sequence ID" value="NZ_ML119087.1"/>
</dbReference>
<evidence type="ECO:0008006" key="3">
    <source>
        <dbReference type="Google" id="ProtNLM"/>
    </source>
</evidence>
<dbReference type="AlphaFoldDB" id="A0A3N2QW74"/>
<proteinExistence type="predicted"/>
<comment type="caution">
    <text evidence="1">The sequence shown here is derived from an EMBL/GenBank/DDBJ whole genome shotgun (WGS) entry which is preliminary data.</text>
</comment>
<sequence length="213" mass="22634">MDQSILFRAQGARIALLRGNRSGRVTVFFAGRSAAGTDVADTYGGAFAREHGLNAILVQPAKARWYQPPLAGPLTAALRRALRGFDHLTFAGSGMGAYGALSMAERIEADHVLAVRPVATLDAARAPVTRAHARDLERLGADLEPVLTHRAGRYTVVPDGSRLGAAHVARFYLPGDRTVHEGPRALQQDGPLGLDPGRLLSLLGETRDTALSA</sequence>
<dbReference type="OrthoDB" id="7866389at2"/>
<protein>
    <recommendedName>
        <fullName evidence="3">Alpha/beta hydrolase</fullName>
    </recommendedName>
</protein>
<dbReference type="Proteomes" id="UP000268016">
    <property type="component" value="Unassembled WGS sequence"/>
</dbReference>
<dbReference type="EMBL" id="RDRB01000007">
    <property type="protein sequence ID" value="ROT99491.1"/>
    <property type="molecule type" value="Genomic_DNA"/>
</dbReference>
<gene>
    <name evidence="1" type="ORF">EAT49_14880</name>
</gene>
<reference evidence="1 2" key="1">
    <citation type="submission" date="2018-10" db="EMBL/GenBank/DDBJ databases">
        <title>Histidinibacterium lentulum gen. nov., sp. nov., a marine bacterium from the culture broth of Picochlorum sp. 122.</title>
        <authorList>
            <person name="Wang G."/>
        </authorList>
    </citation>
    <scope>NUCLEOTIDE SEQUENCE [LARGE SCALE GENOMIC DNA]</scope>
    <source>
        <strain evidence="1 2">B17</strain>
    </source>
</reference>
<evidence type="ECO:0000313" key="1">
    <source>
        <dbReference type="EMBL" id="ROT99491.1"/>
    </source>
</evidence>
<name>A0A3N2QW74_9RHOB</name>
<evidence type="ECO:0000313" key="2">
    <source>
        <dbReference type="Proteomes" id="UP000268016"/>
    </source>
</evidence>
<accession>A0A3N2QW74</accession>